<keyword evidence="6 10" id="KW-0143">Chaperone</keyword>
<dbReference type="PANTHER" id="PTHR21237:SF23">
    <property type="entry name" value="GRPE PROTEIN HOMOLOG, MITOCHONDRIAL"/>
    <property type="match status" value="1"/>
</dbReference>
<evidence type="ECO:0000256" key="12">
    <source>
        <dbReference type="RuleBase" id="RU004478"/>
    </source>
</evidence>
<evidence type="ECO:0000256" key="10">
    <source>
        <dbReference type="HAMAP-Rule" id="MF_01151"/>
    </source>
</evidence>
<dbReference type="PANTHER" id="PTHR21237">
    <property type="entry name" value="GRPE PROTEIN"/>
    <property type="match status" value="1"/>
</dbReference>
<accession>A0A4D6XRP2</accession>
<dbReference type="GO" id="GO:0005737">
    <property type="term" value="C:cytoplasm"/>
    <property type="evidence" value="ECO:0007669"/>
    <property type="project" value="UniProtKB-SubCell"/>
</dbReference>
<keyword evidence="5 10" id="KW-0346">Stress response</keyword>
<evidence type="ECO:0000256" key="8">
    <source>
        <dbReference type="ARBA" id="ARBA00072274"/>
    </source>
</evidence>
<dbReference type="RefSeq" id="WP_158360551.1">
    <property type="nucleotide sequence ID" value="NZ_CP034897.1"/>
</dbReference>
<evidence type="ECO:0000256" key="7">
    <source>
        <dbReference type="ARBA" id="ARBA00053401"/>
    </source>
</evidence>
<name>A0A4D6XRP2_9GAMM</name>
<keyword evidence="4 10" id="KW-0963">Cytoplasm</keyword>
<evidence type="ECO:0000256" key="4">
    <source>
        <dbReference type="ARBA" id="ARBA00022490"/>
    </source>
</evidence>
<dbReference type="InterPro" id="IPR000740">
    <property type="entry name" value="GrpE"/>
</dbReference>
<evidence type="ECO:0000256" key="1">
    <source>
        <dbReference type="ARBA" id="ARBA00004496"/>
    </source>
</evidence>
<dbReference type="AlphaFoldDB" id="A0A4D6XRP2"/>
<organism evidence="13 14">
    <name type="scientific">Buchnera aphidicola</name>
    <name type="common">Aphis craccivora</name>
    <dbReference type="NCBI Taxonomy" id="466616"/>
    <lineage>
        <taxon>Bacteria</taxon>
        <taxon>Pseudomonadati</taxon>
        <taxon>Pseudomonadota</taxon>
        <taxon>Gammaproteobacteria</taxon>
        <taxon>Enterobacterales</taxon>
        <taxon>Erwiniaceae</taxon>
        <taxon>Buchnera</taxon>
    </lineage>
</organism>
<dbReference type="Pfam" id="PF01025">
    <property type="entry name" value="GrpE"/>
    <property type="match status" value="1"/>
</dbReference>
<comment type="subunit">
    <text evidence="3 10">Homodimer.</text>
</comment>
<dbReference type="GO" id="GO:0051087">
    <property type="term" value="F:protein-folding chaperone binding"/>
    <property type="evidence" value="ECO:0007669"/>
    <property type="project" value="InterPro"/>
</dbReference>
<dbReference type="OrthoDB" id="9789811at2"/>
<evidence type="ECO:0000313" key="13">
    <source>
        <dbReference type="EMBL" id="WAI18012.1"/>
    </source>
</evidence>
<dbReference type="SUPFAM" id="SSF51064">
    <property type="entry name" value="Head domain of nucleotide exchange factor GrpE"/>
    <property type="match status" value="1"/>
</dbReference>
<dbReference type="CDD" id="cd00446">
    <property type="entry name" value="GrpE"/>
    <property type="match status" value="1"/>
</dbReference>
<comment type="subcellular location">
    <subcellularLocation>
        <location evidence="1 10">Cytoplasm</location>
    </subcellularLocation>
</comment>
<evidence type="ECO:0000256" key="5">
    <source>
        <dbReference type="ARBA" id="ARBA00023016"/>
    </source>
</evidence>
<comment type="function">
    <text evidence="7 10 11">Participates actively in the response to hyperosmotic and heat shock by preventing the aggregation of stress-denatured proteins, in association with DnaK and GrpE. It is the nucleotide exchange factor for DnaK and may function as a thermosensor. Unfolded proteins bind initially to DnaJ; upon interaction with the DnaJ-bound protein, DnaK hydrolyzes its bound ATP, resulting in the formation of a stable complex. GrpE releases ADP from DnaK; ATP binding to DnaK triggers the release of the substrate protein, thus completing the reaction cycle. Several rounds of ATP-dependent interactions between DnaJ, DnaK and GrpE are required for fully efficient folding.</text>
</comment>
<dbReference type="HAMAP" id="MF_01151">
    <property type="entry name" value="GrpE"/>
    <property type="match status" value="1"/>
</dbReference>
<evidence type="ECO:0000256" key="9">
    <source>
        <dbReference type="ARBA" id="ARBA00076414"/>
    </source>
</evidence>
<dbReference type="PROSITE" id="PS01071">
    <property type="entry name" value="GRPE"/>
    <property type="match status" value="1"/>
</dbReference>
<evidence type="ECO:0000256" key="6">
    <source>
        <dbReference type="ARBA" id="ARBA00023186"/>
    </source>
</evidence>
<proteinExistence type="inferred from homology"/>
<dbReference type="EMBL" id="CP113403">
    <property type="protein sequence ID" value="WAI18012.1"/>
    <property type="molecule type" value="Genomic_DNA"/>
</dbReference>
<evidence type="ECO:0000256" key="11">
    <source>
        <dbReference type="RuleBase" id="RU000639"/>
    </source>
</evidence>
<dbReference type="Proteomes" id="UP001163441">
    <property type="component" value="Chromosome"/>
</dbReference>
<reference evidence="13" key="1">
    <citation type="submission" date="2022-11" db="EMBL/GenBank/DDBJ databases">
        <title>The whole genome sequencing of pests is an important tool to study the evolution of the plant-insect interaction and insecticide resistance.</title>
        <authorList>
            <person name="Kananovich Y."/>
        </authorList>
    </citation>
    <scope>NUCLEOTIDE SEQUENCE</scope>
    <source>
        <strain evidence="13">BSU_Aph_2016</strain>
    </source>
</reference>
<dbReference type="GO" id="GO:0042803">
    <property type="term" value="F:protein homodimerization activity"/>
    <property type="evidence" value="ECO:0007669"/>
    <property type="project" value="InterPro"/>
</dbReference>
<comment type="similarity">
    <text evidence="2 10 12">Belongs to the GrpE family.</text>
</comment>
<dbReference type="FunFam" id="2.30.22.10:FF:000001">
    <property type="entry name" value="Protein GrpE"/>
    <property type="match status" value="1"/>
</dbReference>
<dbReference type="GO" id="GO:0051082">
    <property type="term" value="F:unfolded protein binding"/>
    <property type="evidence" value="ECO:0007669"/>
    <property type="project" value="TreeGrafter"/>
</dbReference>
<evidence type="ECO:0000313" key="14">
    <source>
        <dbReference type="Proteomes" id="UP001163441"/>
    </source>
</evidence>
<dbReference type="GO" id="GO:0000774">
    <property type="term" value="F:adenyl-nucleotide exchange factor activity"/>
    <property type="evidence" value="ECO:0007669"/>
    <property type="project" value="InterPro"/>
</dbReference>
<evidence type="ECO:0000256" key="2">
    <source>
        <dbReference type="ARBA" id="ARBA00009054"/>
    </source>
</evidence>
<evidence type="ECO:0000256" key="3">
    <source>
        <dbReference type="ARBA" id="ARBA00011738"/>
    </source>
</evidence>
<gene>
    <name evidence="10" type="primary">grpE</name>
    <name evidence="13" type="ORF">OWM53_01300</name>
</gene>
<dbReference type="PRINTS" id="PR00773">
    <property type="entry name" value="GRPEPROTEIN"/>
</dbReference>
<dbReference type="InterPro" id="IPR013805">
    <property type="entry name" value="GrpE_CC"/>
</dbReference>
<sequence>MINKIKPINEKNTVDENIDLINNFKKELEISEEKIKETILNQNKEIFKIQNRLNSEVEKYQQFSIEKLIIEFLPIIDNIERAFNLMQQKKEKVYIKILKNIEYVLSLIKTMLNAFKVSKINDVKVIFDPNIHQAISIRYNNEIESNRVLEVMQSGYTYHSRLLRPAMVVVSTNKVNYS</sequence>
<dbReference type="InterPro" id="IPR009012">
    <property type="entry name" value="GrpE_head"/>
</dbReference>
<dbReference type="GO" id="GO:0006457">
    <property type="term" value="P:protein folding"/>
    <property type="evidence" value="ECO:0007669"/>
    <property type="project" value="InterPro"/>
</dbReference>
<dbReference type="Gene3D" id="2.30.22.10">
    <property type="entry name" value="Head domain of nucleotide exchange factor GrpE"/>
    <property type="match status" value="1"/>
</dbReference>
<dbReference type="SUPFAM" id="SSF58014">
    <property type="entry name" value="Coiled-coil domain of nucleotide exchange factor GrpE"/>
    <property type="match status" value="1"/>
</dbReference>
<protein>
    <recommendedName>
        <fullName evidence="8 10">Protein GrpE</fullName>
    </recommendedName>
    <alternativeName>
        <fullName evidence="9 10">HSP-70 cofactor</fullName>
    </alternativeName>
</protein>
<dbReference type="Gene3D" id="3.90.20.20">
    <property type="match status" value="1"/>
</dbReference>